<gene>
    <name evidence="2" type="ORF">SISNIDRAFT_463527</name>
</gene>
<dbReference type="EMBL" id="KV419398">
    <property type="protein sequence ID" value="KZS96764.1"/>
    <property type="molecule type" value="Genomic_DNA"/>
</dbReference>
<accession>A0A164YBN4</accession>
<comment type="similarity">
    <text evidence="1">Belongs to the fungal fucose-specific lectin family.</text>
</comment>
<organism evidence="2 3">
    <name type="scientific">Sistotremastrum niveocremeum HHB9708</name>
    <dbReference type="NCBI Taxonomy" id="1314777"/>
    <lineage>
        <taxon>Eukaryota</taxon>
        <taxon>Fungi</taxon>
        <taxon>Dikarya</taxon>
        <taxon>Basidiomycota</taxon>
        <taxon>Agaricomycotina</taxon>
        <taxon>Agaricomycetes</taxon>
        <taxon>Sistotremastrales</taxon>
        <taxon>Sistotremastraceae</taxon>
        <taxon>Sertulicium</taxon>
        <taxon>Sertulicium niveocremeum</taxon>
    </lineage>
</organism>
<dbReference type="Proteomes" id="UP000076722">
    <property type="component" value="Unassembled WGS sequence"/>
</dbReference>
<evidence type="ECO:0000313" key="3">
    <source>
        <dbReference type="Proteomes" id="UP000076722"/>
    </source>
</evidence>
<dbReference type="SUPFAM" id="SSF89372">
    <property type="entry name" value="Fucose-specific lectin"/>
    <property type="match status" value="1"/>
</dbReference>
<dbReference type="InterPro" id="IPR012475">
    <property type="entry name" value="Fungal_lectin"/>
</dbReference>
<dbReference type="Gene3D" id="2.120.10.70">
    <property type="entry name" value="Fucose-specific lectin"/>
    <property type="match status" value="1"/>
</dbReference>
<evidence type="ECO:0000313" key="2">
    <source>
        <dbReference type="EMBL" id="KZS96764.1"/>
    </source>
</evidence>
<dbReference type="Pfam" id="PF07938">
    <property type="entry name" value="Fungal_lectin"/>
    <property type="match status" value="1"/>
</dbReference>
<protein>
    <submittedName>
        <fullName evidence="2">Uncharacterized protein</fullName>
    </submittedName>
</protein>
<dbReference type="AlphaFoldDB" id="A0A164YBN4"/>
<proteinExistence type="inferred from homology"/>
<keyword evidence="3" id="KW-1185">Reference proteome</keyword>
<name>A0A164YBN4_9AGAM</name>
<reference evidence="2 3" key="1">
    <citation type="journal article" date="2016" name="Mol. Biol. Evol.">
        <title>Comparative Genomics of Early-Diverging Mushroom-Forming Fungi Provides Insights into the Origins of Lignocellulose Decay Capabilities.</title>
        <authorList>
            <person name="Nagy L.G."/>
            <person name="Riley R."/>
            <person name="Tritt A."/>
            <person name="Adam C."/>
            <person name="Daum C."/>
            <person name="Floudas D."/>
            <person name="Sun H."/>
            <person name="Yadav J.S."/>
            <person name="Pangilinan J."/>
            <person name="Larsson K.H."/>
            <person name="Matsuura K."/>
            <person name="Barry K."/>
            <person name="Labutti K."/>
            <person name="Kuo R."/>
            <person name="Ohm R.A."/>
            <person name="Bhattacharya S.S."/>
            <person name="Shirouzu T."/>
            <person name="Yoshinaga Y."/>
            <person name="Martin F.M."/>
            <person name="Grigoriev I.V."/>
            <person name="Hibbett D.S."/>
        </authorList>
    </citation>
    <scope>NUCLEOTIDE SEQUENCE [LARGE SCALE GENOMIC DNA]</scope>
    <source>
        <strain evidence="2 3">HHB9708</strain>
    </source>
</reference>
<evidence type="ECO:0000256" key="1">
    <source>
        <dbReference type="ARBA" id="ARBA00009042"/>
    </source>
</evidence>
<sequence>MSSTKALSASALASVTCRPMSNVYGNVCEVRGVRGYWYPGSNTCFKAPRTRTPLAAIITSDGSNPEIRVYCIHIDDKDVPSIQQFTKAKDGASTVWKQGTDIPTKDLSSLSALAAVNYIDKNKKTQFRIYWQDTTHHIRQTTSDDGSTWKVSDTKISLKPAFHGTPIGAAAEVRVKNSTTGTGTKKQHCGAKAGQNFFWDKLPGTGDRENLLQDRDTRGDRDHPKWSKFYSTPCVIISWHNPSHHLVAVKVCDGQNPQSQFKDTQLYSASPTGTVTVLAWNAERTWIYYDGVDDGLQRVRLEAGEKEEAFSVFTGSITTAKAPGQGALTSKAFPTSNHTGFGDATIFYQIPGRVSIVEIRV</sequence>